<dbReference type="Gene3D" id="3.30.565.10">
    <property type="entry name" value="Histidine kinase-like ATPase, C-terminal domain"/>
    <property type="match status" value="1"/>
</dbReference>
<evidence type="ECO:0000256" key="10">
    <source>
        <dbReference type="ARBA" id="ARBA00022989"/>
    </source>
</evidence>
<keyword evidence="8" id="KW-0418">Kinase</keyword>
<protein>
    <recommendedName>
        <fullName evidence="3">histidine kinase</fullName>
        <ecNumber evidence="3">2.7.13.3</ecNumber>
    </recommendedName>
</protein>
<feature type="domain" description="Histidine kinase" evidence="13">
    <location>
        <begin position="276"/>
        <end position="498"/>
    </location>
</feature>
<dbReference type="AlphaFoldDB" id="A0A0F9RXC9"/>
<keyword evidence="7" id="KW-0547">Nucleotide-binding</keyword>
<dbReference type="SMART" id="SM00387">
    <property type="entry name" value="HATPase_c"/>
    <property type="match status" value="1"/>
</dbReference>
<dbReference type="InterPro" id="IPR050351">
    <property type="entry name" value="BphY/WalK/GraS-like"/>
</dbReference>
<dbReference type="GO" id="GO:0000156">
    <property type="term" value="F:phosphorelay response regulator activity"/>
    <property type="evidence" value="ECO:0007669"/>
    <property type="project" value="TreeGrafter"/>
</dbReference>
<dbReference type="Pfam" id="PF08447">
    <property type="entry name" value="PAS_3"/>
    <property type="match status" value="1"/>
</dbReference>
<evidence type="ECO:0000256" key="7">
    <source>
        <dbReference type="ARBA" id="ARBA00022741"/>
    </source>
</evidence>
<evidence type="ECO:0000256" key="6">
    <source>
        <dbReference type="ARBA" id="ARBA00022692"/>
    </source>
</evidence>
<dbReference type="SUPFAM" id="SSF55785">
    <property type="entry name" value="PYP-like sensor domain (PAS domain)"/>
    <property type="match status" value="2"/>
</dbReference>
<evidence type="ECO:0000259" key="13">
    <source>
        <dbReference type="PROSITE" id="PS50109"/>
    </source>
</evidence>
<dbReference type="GO" id="GO:0000155">
    <property type="term" value="F:phosphorelay sensor kinase activity"/>
    <property type="evidence" value="ECO:0007669"/>
    <property type="project" value="InterPro"/>
</dbReference>
<keyword evidence="12" id="KW-0472">Membrane</keyword>
<organism evidence="15">
    <name type="scientific">marine sediment metagenome</name>
    <dbReference type="NCBI Taxonomy" id="412755"/>
    <lineage>
        <taxon>unclassified sequences</taxon>
        <taxon>metagenomes</taxon>
        <taxon>ecological metagenomes</taxon>
    </lineage>
</organism>
<feature type="domain" description="PAS" evidence="14">
    <location>
        <begin position="142"/>
        <end position="185"/>
    </location>
</feature>
<keyword evidence="5" id="KW-0808">Transferase</keyword>
<dbReference type="PRINTS" id="PR00344">
    <property type="entry name" value="BCTRLSENSOR"/>
</dbReference>
<evidence type="ECO:0000256" key="1">
    <source>
        <dbReference type="ARBA" id="ARBA00000085"/>
    </source>
</evidence>
<evidence type="ECO:0000256" key="4">
    <source>
        <dbReference type="ARBA" id="ARBA00022553"/>
    </source>
</evidence>
<evidence type="ECO:0000313" key="15">
    <source>
        <dbReference type="EMBL" id="KKN54592.1"/>
    </source>
</evidence>
<dbReference type="InterPro" id="IPR004358">
    <property type="entry name" value="Sig_transdc_His_kin-like_C"/>
</dbReference>
<dbReference type="SMART" id="SM00086">
    <property type="entry name" value="PAC"/>
    <property type="match status" value="2"/>
</dbReference>
<dbReference type="CDD" id="cd00130">
    <property type="entry name" value="PAS"/>
    <property type="match status" value="2"/>
</dbReference>
<evidence type="ECO:0000256" key="3">
    <source>
        <dbReference type="ARBA" id="ARBA00012438"/>
    </source>
</evidence>
<evidence type="ECO:0000256" key="11">
    <source>
        <dbReference type="ARBA" id="ARBA00023012"/>
    </source>
</evidence>
<reference evidence="15" key="1">
    <citation type="journal article" date="2015" name="Nature">
        <title>Complex archaea that bridge the gap between prokaryotes and eukaryotes.</title>
        <authorList>
            <person name="Spang A."/>
            <person name="Saw J.H."/>
            <person name="Jorgensen S.L."/>
            <person name="Zaremba-Niedzwiedzka K."/>
            <person name="Martijn J."/>
            <person name="Lind A.E."/>
            <person name="van Eijk R."/>
            <person name="Schleper C."/>
            <person name="Guy L."/>
            <person name="Ettema T.J."/>
        </authorList>
    </citation>
    <scope>NUCLEOTIDE SEQUENCE</scope>
</reference>
<dbReference type="Pfam" id="PF02518">
    <property type="entry name" value="HATPase_c"/>
    <property type="match status" value="1"/>
</dbReference>
<name>A0A0F9RXC9_9ZZZZ</name>
<dbReference type="EMBL" id="LAZR01000922">
    <property type="protein sequence ID" value="KKN54592.1"/>
    <property type="molecule type" value="Genomic_DNA"/>
</dbReference>
<dbReference type="PANTHER" id="PTHR42878">
    <property type="entry name" value="TWO-COMPONENT HISTIDINE KINASE"/>
    <property type="match status" value="1"/>
</dbReference>
<dbReference type="InterPro" id="IPR001610">
    <property type="entry name" value="PAC"/>
</dbReference>
<keyword evidence="11" id="KW-0902">Two-component regulatory system</keyword>
<dbReference type="Pfam" id="PF00512">
    <property type="entry name" value="HisKA"/>
    <property type="match status" value="1"/>
</dbReference>
<evidence type="ECO:0000256" key="2">
    <source>
        <dbReference type="ARBA" id="ARBA00004141"/>
    </source>
</evidence>
<evidence type="ECO:0000259" key="14">
    <source>
        <dbReference type="PROSITE" id="PS50112"/>
    </source>
</evidence>
<evidence type="ECO:0000256" key="5">
    <source>
        <dbReference type="ARBA" id="ARBA00022679"/>
    </source>
</evidence>
<dbReference type="GO" id="GO:0016020">
    <property type="term" value="C:membrane"/>
    <property type="evidence" value="ECO:0007669"/>
    <property type="project" value="UniProtKB-SubCell"/>
</dbReference>
<feature type="domain" description="PAS" evidence="14">
    <location>
        <begin position="11"/>
        <end position="81"/>
    </location>
</feature>
<evidence type="ECO:0000256" key="9">
    <source>
        <dbReference type="ARBA" id="ARBA00022840"/>
    </source>
</evidence>
<comment type="catalytic activity">
    <reaction evidence="1">
        <text>ATP + protein L-histidine = ADP + protein N-phospho-L-histidine.</text>
        <dbReference type="EC" id="2.7.13.3"/>
    </reaction>
</comment>
<proteinExistence type="predicted"/>
<comment type="subcellular location">
    <subcellularLocation>
        <location evidence="2">Membrane</location>
        <topology evidence="2">Multi-pass membrane protein</topology>
    </subcellularLocation>
</comment>
<keyword evidence="10" id="KW-1133">Transmembrane helix</keyword>
<keyword evidence="9" id="KW-0067">ATP-binding</keyword>
<dbReference type="NCBIfam" id="TIGR00229">
    <property type="entry name" value="sensory_box"/>
    <property type="match status" value="2"/>
</dbReference>
<dbReference type="InterPro" id="IPR003594">
    <property type="entry name" value="HATPase_dom"/>
</dbReference>
<dbReference type="InterPro" id="IPR036890">
    <property type="entry name" value="HATPase_C_sf"/>
</dbReference>
<dbReference type="CDD" id="cd00075">
    <property type="entry name" value="HATPase"/>
    <property type="match status" value="1"/>
</dbReference>
<gene>
    <name evidence="15" type="ORF">LCGC14_0590910</name>
</gene>
<dbReference type="SMART" id="SM00091">
    <property type="entry name" value="PAS"/>
    <property type="match status" value="2"/>
</dbReference>
<dbReference type="InterPro" id="IPR000014">
    <property type="entry name" value="PAS"/>
</dbReference>
<dbReference type="GO" id="GO:0005524">
    <property type="term" value="F:ATP binding"/>
    <property type="evidence" value="ECO:0007669"/>
    <property type="project" value="UniProtKB-KW"/>
</dbReference>
<dbReference type="InterPro" id="IPR035965">
    <property type="entry name" value="PAS-like_dom_sf"/>
</dbReference>
<dbReference type="Pfam" id="PF13426">
    <property type="entry name" value="PAS_9"/>
    <property type="match status" value="1"/>
</dbReference>
<dbReference type="PROSITE" id="PS50109">
    <property type="entry name" value="HIS_KIN"/>
    <property type="match status" value="1"/>
</dbReference>
<dbReference type="PROSITE" id="PS50112">
    <property type="entry name" value="PAS"/>
    <property type="match status" value="2"/>
</dbReference>
<evidence type="ECO:0000256" key="8">
    <source>
        <dbReference type="ARBA" id="ARBA00022777"/>
    </source>
</evidence>
<dbReference type="SUPFAM" id="SSF55874">
    <property type="entry name" value="ATPase domain of HSP90 chaperone/DNA topoisomerase II/histidine kinase"/>
    <property type="match status" value="1"/>
</dbReference>
<dbReference type="FunFam" id="3.30.565.10:FF:000006">
    <property type="entry name" value="Sensor histidine kinase WalK"/>
    <property type="match status" value="1"/>
</dbReference>
<keyword evidence="6" id="KW-0812">Transmembrane</keyword>
<dbReference type="InterPro" id="IPR003661">
    <property type="entry name" value="HisK_dim/P_dom"/>
</dbReference>
<dbReference type="InterPro" id="IPR036097">
    <property type="entry name" value="HisK_dim/P_sf"/>
</dbReference>
<comment type="caution">
    <text evidence="15">The sequence shown here is derived from an EMBL/GenBank/DDBJ whole genome shotgun (WGS) entry which is preliminary data.</text>
</comment>
<sequence length="499" mass="58090">MVVTNSLLSDFNEKYKFLLNNITDVIIETELNGIFTYISPQVRDQFGYKPEKVIGENFLEFIHTDDISIVKKALMDITKFKKIFYVECRVKHKAGHYIPVSVQGNFVEVQDTLRLVGTLRDISEKKIAIQNHKNIERQLKTSEIKYRTIFEQTVDSIILIDSINGEIVDFNEQMHKTLGYSREEFEKLRIPDFDLMENEEDYKAHLEKVVNIGSDSFETKYRTKTGEIKDILVKAKAIEIEDKIFLHSIIRDITKKRQAKKQTDEINTLKSELLSRTSHELKTPLIAIRGFTDLLLELHRDKYDDETISILDEIKYGTERLEAIINKLLETSLLESGSILLNTKKEDLSFLIKFCARNLRGLAETRNQFMHLNIYDKIILDFDKEKIHEVISHLIINALKFTPPYGEIKIQTNFRDDFVVVSVRDNGIGFTKEEKKRIFKKFGKIERYGQGWNIGIEGTGMGLYTSRKIIELHRGEIWVESSGRNKGSKFSFTLPLKRE</sequence>
<dbReference type="InterPro" id="IPR013655">
    <property type="entry name" value="PAS_fold_3"/>
</dbReference>
<dbReference type="SUPFAM" id="SSF47384">
    <property type="entry name" value="Homodimeric domain of signal transducing histidine kinase"/>
    <property type="match status" value="1"/>
</dbReference>
<dbReference type="GO" id="GO:0007234">
    <property type="term" value="P:osmosensory signaling via phosphorelay pathway"/>
    <property type="evidence" value="ECO:0007669"/>
    <property type="project" value="TreeGrafter"/>
</dbReference>
<accession>A0A0F9RXC9</accession>
<dbReference type="Gene3D" id="3.30.450.20">
    <property type="entry name" value="PAS domain"/>
    <property type="match status" value="2"/>
</dbReference>
<dbReference type="SMART" id="SM00388">
    <property type="entry name" value="HisKA"/>
    <property type="match status" value="1"/>
</dbReference>
<evidence type="ECO:0000256" key="12">
    <source>
        <dbReference type="ARBA" id="ARBA00023136"/>
    </source>
</evidence>
<dbReference type="InterPro" id="IPR005467">
    <property type="entry name" value="His_kinase_dom"/>
</dbReference>
<dbReference type="CDD" id="cd00082">
    <property type="entry name" value="HisKA"/>
    <property type="match status" value="1"/>
</dbReference>
<dbReference type="GO" id="GO:0030295">
    <property type="term" value="F:protein kinase activator activity"/>
    <property type="evidence" value="ECO:0007669"/>
    <property type="project" value="TreeGrafter"/>
</dbReference>
<dbReference type="Gene3D" id="1.10.287.130">
    <property type="match status" value="1"/>
</dbReference>
<dbReference type="EC" id="2.7.13.3" evidence="3"/>
<keyword evidence="4" id="KW-0597">Phosphoprotein</keyword>
<dbReference type="PANTHER" id="PTHR42878:SF7">
    <property type="entry name" value="SENSOR HISTIDINE KINASE GLRK"/>
    <property type="match status" value="1"/>
</dbReference>